<comment type="caution">
    <text evidence="1">The sequence shown here is derived from an EMBL/GenBank/DDBJ whole genome shotgun (WGS) entry which is preliminary data.</text>
</comment>
<accession>A0ACB0JIQ1</accession>
<reference evidence="1" key="1">
    <citation type="submission" date="2023-10" db="EMBL/GenBank/DDBJ databases">
        <authorList>
            <person name="Rodriguez Cubillos JULIANA M."/>
            <person name="De Vega J."/>
        </authorList>
    </citation>
    <scope>NUCLEOTIDE SEQUENCE</scope>
</reference>
<organism evidence="1 2">
    <name type="scientific">Trifolium pratense</name>
    <name type="common">Red clover</name>
    <dbReference type="NCBI Taxonomy" id="57577"/>
    <lineage>
        <taxon>Eukaryota</taxon>
        <taxon>Viridiplantae</taxon>
        <taxon>Streptophyta</taxon>
        <taxon>Embryophyta</taxon>
        <taxon>Tracheophyta</taxon>
        <taxon>Spermatophyta</taxon>
        <taxon>Magnoliopsida</taxon>
        <taxon>eudicotyledons</taxon>
        <taxon>Gunneridae</taxon>
        <taxon>Pentapetalae</taxon>
        <taxon>rosids</taxon>
        <taxon>fabids</taxon>
        <taxon>Fabales</taxon>
        <taxon>Fabaceae</taxon>
        <taxon>Papilionoideae</taxon>
        <taxon>50 kb inversion clade</taxon>
        <taxon>NPAAA clade</taxon>
        <taxon>Hologalegina</taxon>
        <taxon>IRL clade</taxon>
        <taxon>Trifolieae</taxon>
        <taxon>Trifolium</taxon>
    </lineage>
</organism>
<evidence type="ECO:0000313" key="2">
    <source>
        <dbReference type="Proteomes" id="UP001177021"/>
    </source>
</evidence>
<proteinExistence type="predicted"/>
<gene>
    <name evidence="1" type="ORF">MILVUS5_LOCUS13947</name>
</gene>
<keyword evidence="2" id="KW-1185">Reference proteome</keyword>
<dbReference type="Proteomes" id="UP001177021">
    <property type="component" value="Unassembled WGS sequence"/>
</dbReference>
<protein>
    <submittedName>
        <fullName evidence="1">Uncharacterized protein</fullName>
    </submittedName>
</protein>
<dbReference type="EMBL" id="CASHSV030000055">
    <property type="protein sequence ID" value="CAJ2644999.1"/>
    <property type="molecule type" value="Genomic_DNA"/>
</dbReference>
<evidence type="ECO:0000313" key="1">
    <source>
        <dbReference type="EMBL" id="CAJ2644999.1"/>
    </source>
</evidence>
<sequence length="1089" mass="124698">MSKERYIPEGGSASRPPLFTGKNYYFWKNKMQLFLKSQEVGMWRIVTEGDYVPTVTSAEGVISDKPEDAWTTAEQQNVLLNSKAHLFLSCALSMEESERVDECDTAKKVWDTLQVHHEGTSHVKETRIDIGTNKFETFEMIENETIDEMFSRFTTIINELRSLGKTFSTNDRIRKLLRCLPVTWRPMVTAITQTKDLKTLPIEDLIGTLKAHEVILQGDKPLKKEKTIALKASQKDISFLEDDSKELESTQKEAEGELALISGKIQRMLRRRDQIRRNFSSGKDMQKNDFDKSQVTCFGCNKLGHYKSECPLNKSPRNFPFKKKSMLATWDDDDEFETNKEEEEANICLMADSENNEVFLFDKTHPYEELETNFDSLLHDSEFLSKQCFLLQKEVSELKEEKKKLQIDILNLEEINKDLIESKEKHVCSSVLSKKIDENVVLKNEIKELRNDLTGFIKSTETFQNIMGSQSQALNKNGLGFNEVKNKIFENGYYQGAKKKPWFLDSGCSKHMTGDKRCFLSFIKKEGGSVTFGNNNTAQIKGKGIIGNNDSAKIEDVQYVEGLKHNLLSISQLCDSGFEVIFKPNICEVKQTSSGKVFFSGSRKKNLYVLYLDDIPAESCFMSIEKDKWIWHKRAGHISMKTISKLSQLDLVRGLPKIKFDKDKICEACVRGKQVKSSFYPKDFISTKKPLELLHIDLFGPVNTTSLGGKQYGFVIVDDFSRYTWVLFLKNKDESCDAFQNFCKLVQNEQSSNIISVRSDHGGEFENSSFKSFFDENGISHNFSCARTPQQNGVVERKNRTLQEMARTMLNESNVEKYFWAEAIKKCIFPKITHLITSLSLSRFPNQKLQPFIFLTSFTLLSLPPYSSSSSSANPSYSFFFLHLLHITTMRTKQTARRAPPFNYSPPRFRNPSPPPSSSLPLNLKPLRTLFPPHYGQPPPNPTQTPPHLKPKSKRMKPSFSAPPRRSQRLKENFTTQKTQSNVEKIHIDIESTDEEESDKEETDVPPSSKSYSNPSSSEETKSNSSIPLQSQSKKGKEKVVETTSKNRAKKEKSVNTMFENETPMFPSEAEEAIFQEKWRTRPSSWYNS</sequence>
<name>A0ACB0JIQ1_TRIPR</name>